<keyword evidence="1" id="KW-0560">Oxidoreductase</keyword>
<dbReference type="Gene3D" id="3.40.50.720">
    <property type="entry name" value="NAD(P)-binding Rossmann-like Domain"/>
    <property type="match status" value="1"/>
</dbReference>
<dbReference type="EnsemblMetazoa" id="Aqu2.1.35244_001">
    <property type="protein sequence ID" value="Aqu2.1.35244_001"/>
    <property type="gene ID" value="Aqu2.1.35244"/>
</dbReference>
<sequence>MAGNQFLGSDLHINFSDVVSTLTSYPYNMITGAVTIGTGLVLLRKYFSGGVCKSKAKLTGKTVIITGANTGIGKETAIELAKRKAKVILACRNPERGREAERDVRVKSGSEDVVYRHLDLASLSSVREFSKSVLQEETHIDILINNAGIMACPQWRTEDGFEMQFGVNHLGHFLLTNLLLDKLKEAPSARIINITSSRYKLSKGLNFDDLNNEQDYEPYLVYCHSKLANILFTRSLAGRLEGTRVTANCLHPGVCWTELMRHIEKKTGYIKKLALLPIVLLFFKTPHQGAQTTIHCAVADELSNVSGGYFGDCKIEKLQTPAALDDEAAERLWSISRVLVGLEDDEPDS</sequence>
<protein>
    <recommendedName>
        <fullName evidence="5">Retinol dehydrogenase 13</fullName>
    </recommendedName>
</protein>
<comment type="similarity">
    <text evidence="2">Belongs to the short-chain dehydrogenases/reductases (SDR) family.</text>
</comment>
<dbReference type="OMA" id="YSWATSK"/>
<organism evidence="3">
    <name type="scientific">Amphimedon queenslandica</name>
    <name type="common">Sponge</name>
    <dbReference type="NCBI Taxonomy" id="400682"/>
    <lineage>
        <taxon>Eukaryota</taxon>
        <taxon>Metazoa</taxon>
        <taxon>Porifera</taxon>
        <taxon>Demospongiae</taxon>
        <taxon>Heteroscleromorpha</taxon>
        <taxon>Haplosclerida</taxon>
        <taxon>Niphatidae</taxon>
        <taxon>Amphimedon</taxon>
    </lineage>
</organism>
<evidence type="ECO:0000313" key="3">
    <source>
        <dbReference type="EnsemblMetazoa" id="Aqu2.1.35244_001"/>
    </source>
</evidence>
<dbReference type="InParanoid" id="A0A1X7V606"/>
<evidence type="ECO:0000256" key="2">
    <source>
        <dbReference type="RuleBase" id="RU000363"/>
    </source>
</evidence>
<dbReference type="Pfam" id="PF00106">
    <property type="entry name" value="adh_short"/>
    <property type="match status" value="1"/>
</dbReference>
<dbReference type="OrthoDB" id="191139at2759"/>
<proteinExistence type="inferred from homology"/>
<dbReference type="EnsemblMetazoa" id="XM_003385535.3">
    <property type="protein sequence ID" value="XP_003385583.1"/>
    <property type="gene ID" value="LOC100641757"/>
</dbReference>
<dbReference type="STRING" id="400682.A0A1X7V606"/>
<gene>
    <name evidence="3" type="primary">100641757</name>
</gene>
<dbReference type="GO" id="GO:0016491">
    <property type="term" value="F:oxidoreductase activity"/>
    <property type="evidence" value="ECO:0007669"/>
    <property type="project" value="UniProtKB-KW"/>
</dbReference>
<keyword evidence="4" id="KW-1185">Reference proteome</keyword>
<dbReference type="eggNOG" id="KOG1208">
    <property type="taxonomic scope" value="Eukaryota"/>
</dbReference>
<dbReference type="PANTHER" id="PTHR43157:SF31">
    <property type="entry name" value="PHOSPHATIDYLINOSITOL-GLYCAN BIOSYNTHESIS CLASS F PROTEIN"/>
    <property type="match status" value="1"/>
</dbReference>
<dbReference type="SUPFAM" id="SSF51735">
    <property type="entry name" value="NAD(P)-binding Rossmann-fold domains"/>
    <property type="match status" value="1"/>
</dbReference>
<dbReference type="KEGG" id="aqu:100641757"/>
<evidence type="ECO:0008006" key="5">
    <source>
        <dbReference type="Google" id="ProtNLM"/>
    </source>
</evidence>
<dbReference type="PRINTS" id="PR00080">
    <property type="entry name" value="SDRFAMILY"/>
</dbReference>
<name>A0A1X7V606_AMPQE</name>
<evidence type="ECO:0000256" key="1">
    <source>
        <dbReference type="ARBA" id="ARBA00023002"/>
    </source>
</evidence>
<dbReference type="InterPro" id="IPR002347">
    <property type="entry name" value="SDR_fam"/>
</dbReference>
<dbReference type="FunCoup" id="A0A1X7V606">
    <property type="interactions" value="60"/>
</dbReference>
<dbReference type="AlphaFoldDB" id="A0A1X7V606"/>
<dbReference type="PANTHER" id="PTHR43157">
    <property type="entry name" value="PHOSPHATIDYLINOSITOL-GLYCAN BIOSYNTHESIS CLASS F PROTEIN-RELATED"/>
    <property type="match status" value="1"/>
</dbReference>
<dbReference type="PRINTS" id="PR00081">
    <property type="entry name" value="GDHRDH"/>
</dbReference>
<accession>A0A1X7V606</accession>
<reference evidence="3" key="2">
    <citation type="submission" date="2017-05" db="UniProtKB">
        <authorList>
            <consortium name="EnsemblMetazoa"/>
        </authorList>
    </citation>
    <scope>IDENTIFICATION</scope>
</reference>
<dbReference type="InterPro" id="IPR036291">
    <property type="entry name" value="NAD(P)-bd_dom_sf"/>
</dbReference>
<reference evidence="4" key="1">
    <citation type="journal article" date="2010" name="Nature">
        <title>The Amphimedon queenslandica genome and the evolution of animal complexity.</title>
        <authorList>
            <person name="Srivastava M."/>
            <person name="Simakov O."/>
            <person name="Chapman J."/>
            <person name="Fahey B."/>
            <person name="Gauthier M.E."/>
            <person name="Mitros T."/>
            <person name="Richards G.S."/>
            <person name="Conaco C."/>
            <person name="Dacre M."/>
            <person name="Hellsten U."/>
            <person name="Larroux C."/>
            <person name="Putnam N.H."/>
            <person name="Stanke M."/>
            <person name="Adamska M."/>
            <person name="Darling A."/>
            <person name="Degnan S.M."/>
            <person name="Oakley T.H."/>
            <person name="Plachetzki D.C."/>
            <person name="Zhai Y."/>
            <person name="Adamski M."/>
            <person name="Calcino A."/>
            <person name="Cummins S.F."/>
            <person name="Goodstein D.M."/>
            <person name="Harris C."/>
            <person name="Jackson D.J."/>
            <person name="Leys S.P."/>
            <person name="Shu S."/>
            <person name="Woodcroft B.J."/>
            <person name="Vervoort M."/>
            <person name="Kosik K.S."/>
            <person name="Manning G."/>
            <person name="Degnan B.M."/>
            <person name="Rokhsar D.S."/>
        </authorList>
    </citation>
    <scope>NUCLEOTIDE SEQUENCE [LARGE SCALE GENOMIC DNA]</scope>
</reference>
<evidence type="ECO:0000313" key="4">
    <source>
        <dbReference type="Proteomes" id="UP000007879"/>
    </source>
</evidence>
<dbReference type="Proteomes" id="UP000007879">
    <property type="component" value="Unassembled WGS sequence"/>
</dbReference>